<organism evidence="1 2">
    <name type="scientific">Octadecabacter antarcticus 307</name>
    <dbReference type="NCBI Taxonomy" id="391626"/>
    <lineage>
        <taxon>Bacteria</taxon>
        <taxon>Pseudomonadati</taxon>
        <taxon>Pseudomonadota</taxon>
        <taxon>Alphaproteobacteria</taxon>
        <taxon>Rhodobacterales</taxon>
        <taxon>Roseobacteraceae</taxon>
        <taxon>Octadecabacter</taxon>
    </lineage>
</organism>
<sequence length="113" mass="12519">MPVWVWVTACFNSIDTQWFVQADPVWRAADVVGDAAVNEVAASISSNVFVNRTDTMYLTNDTDVIYSKFAAILFNNLAVNVSLTDPLALRTCRRHAITIRLTPTSLTEKTPLA</sequence>
<dbReference type="AlphaFoldDB" id="M9RI65"/>
<dbReference type="Proteomes" id="UP000005307">
    <property type="component" value="Chromosome"/>
</dbReference>
<dbReference type="STRING" id="391626.OAN307_c41110"/>
<dbReference type="EMBL" id="CP003740">
    <property type="protein sequence ID" value="AGI69510.1"/>
    <property type="molecule type" value="Genomic_DNA"/>
</dbReference>
<accession>M9RI65</accession>
<gene>
    <name evidence="1" type="ORF">OAN307_c41110</name>
</gene>
<proteinExistence type="predicted"/>
<dbReference type="eggNOG" id="COG3137">
    <property type="taxonomic scope" value="Bacteria"/>
</dbReference>
<protein>
    <submittedName>
        <fullName evidence="1">Uncharacterized protein</fullName>
    </submittedName>
</protein>
<evidence type="ECO:0000313" key="2">
    <source>
        <dbReference type="Proteomes" id="UP000005307"/>
    </source>
</evidence>
<keyword evidence="2" id="KW-1185">Reference proteome</keyword>
<dbReference type="HOGENOM" id="CLU_2130877_0_0_5"/>
<dbReference type="KEGG" id="oat:OAN307_c41110"/>
<evidence type="ECO:0000313" key="1">
    <source>
        <dbReference type="EMBL" id="AGI69510.1"/>
    </source>
</evidence>
<name>M9RI65_9RHOB</name>
<reference evidence="1 2" key="1">
    <citation type="journal article" date="2013" name="PLoS ONE">
        <title>Poles Apart: Arctic and Antarctic Octadecabacter strains Share High Genome Plasticity and a New Type of Xanthorhodopsin.</title>
        <authorList>
            <person name="Vollmers J."/>
            <person name="Voget S."/>
            <person name="Dietrich S."/>
            <person name="Gollnow K."/>
            <person name="Smits M."/>
            <person name="Meyer K."/>
            <person name="Brinkhoff T."/>
            <person name="Simon M."/>
            <person name="Daniel R."/>
        </authorList>
    </citation>
    <scope>NUCLEOTIDE SEQUENCE [LARGE SCALE GENOMIC DNA]</scope>
    <source>
        <strain evidence="1 2">307</strain>
    </source>
</reference>